<evidence type="ECO:0000256" key="3">
    <source>
        <dbReference type="ARBA" id="ARBA00022837"/>
    </source>
</evidence>
<dbReference type="InterPro" id="IPR001304">
    <property type="entry name" value="C-type_lectin-like"/>
</dbReference>
<feature type="disulfide bond" evidence="6">
    <location>
        <begin position="555"/>
        <end position="567"/>
    </location>
</feature>
<feature type="disulfide bond" evidence="6">
    <location>
        <begin position="562"/>
        <end position="580"/>
    </location>
</feature>
<dbReference type="InterPro" id="IPR001759">
    <property type="entry name" value="PTX_dom"/>
</dbReference>
<dbReference type="InterPro" id="IPR016186">
    <property type="entry name" value="C-type_lectin-like/link_sf"/>
</dbReference>
<keyword evidence="4 6" id="KW-1015">Disulfide bond</keyword>
<dbReference type="InterPro" id="IPR051360">
    <property type="entry name" value="Neuronal_Pentraxin_Related"/>
</dbReference>
<dbReference type="InterPro" id="IPR023415">
    <property type="entry name" value="LDLR_class-A_CS"/>
</dbReference>
<dbReference type="SUPFAM" id="SSF57424">
    <property type="entry name" value="LDL receptor-like module"/>
    <property type="match status" value="1"/>
</dbReference>
<dbReference type="PROSITE" id="PS50041">
    <property type="entry name" value="C_TYPE_LECTIN_2"/>
    <property type="match status" value="1"/>
</dbReference>
<dbReference type="GO" id="GO:0046872">
    <property type="term" value="F:metal ion binding"/>
    <property type="evidence" value="ECO:0007669"/>
    <property type="project" value="UniProtKB-KW"/>
</dbReference>
<comment type="caution">
    <text evidence="10">The sequence shown here is derived from an EMBL/GenBank/DDBJ whole genome shotgun (WGS) entry which is preliminary data.</text>
</comment>
<evidence type="ECO:0000259" key="9">
    <source>
        <dbReference type="PROSITE" id="PS51828"/>
    </source>
</evidence>
<evidence type="ECO:0000256" key="7">
    <source>
        <dbReference type="PROSITE-ProRule" id="PRU01172"/>
    </source>
</evidence>
<dbReference type="CDD" id="cd00037">
    <property type="entry name" value="CLECT"/>
    <property type="match status" value="1"/>
</dbReference>
<dbReference type="PROSITE" id="PS50068">
    <property type="entry name" value="LDLRA_2"/>
    <property type="match status" value="1"/>
</dbReference>
<evidence type="ECO:0000256" key="6">
    <source>
        <dbReference type="PROSITE-ProRule" id="PRU00124"/>
    </source>
</evidence>
<keyword evidence="3" id="KW-0106">Calcium</keyword>
<evidence type="ECO:0000256" key="2">
    <source>
        <dbReference type="ARBA" id="ARBA00022723"/>
    </source>
</evidence>
<reference evidence="10 11" key="2">
    <citation type="submission" date="2019-01" db="EMBL/GenBank/DDBJ databases">
        <title>The decoding of complex shrimp genome reveals the adaptation for benthos swimmer, frequently molting mechanism and breeding impact on genome.</title>
        <authorList>
            <person name="Sun Y."/>
            <person name="Gao Y."/>
            <person name="Yu Y."/>
        </authorList>
    </citation>
    <scope>NUCLEOTIDE SEQUENCE [LARGE SCALE GENOMIC DNA]</scope>
    <source>
        <tissue evidence="10">Muscle</tissue>
    </source>
</reference>
<dbReference type="CDD" id="cd00112">
    <property type="entry name" value="LDLa"/>
    <property type="match status" value="1"/>
</dbReference>
<dbReference type="PRINTS" id="PR00895">
    <property type="entry name" value="PENTAXIN"/>
</dbReference>
<accession>A0A3R7QKQ3</accession>
<dbReference type="InterPro" id="IPR036734">
    <property type="entry name" value="Neur_chan_lig-bd_sf"/>
</dbReference>
<dbReference type="Gene3D" id="3.10.100.10">
    <property type="entry name" value="Mannose-Binding Protein A, subunit A"/>
    <property type="match status" value="1"/>
</dbReference>
<protein>
    <submittedName>
        <fullName evidence="10">C-reactive protein</fullName>
    </submittedName>
</protein>
<dbReference type="AlphaFoldDB" id="A0A3R7QKQ3"/>
<keyword evidence="11" id="KW-1185">Reference proteome</keyword>
<dbReference type="InterPro" id="IPR036055">
    <property type="entry name" value="LDL_receptor-like_sf"/>
</dbReference>
<sequence>MRRNVRAWGNGSCVAWVVSGSAARDEKRAGGADNNADHYLPAPLIAFCAQLMRLKTLKCQISHEHNLFFFRSSASTGTVPIRSWPLPECASLEGRLSEWKSSMPAVRFQRDGEARKDTLLKYLGSLPSLSAITSCFRVNLRQARNANSILSYAVREEPNEFYIGMSDSKALELLCCGDILQEEWNFTLPLREWVSVCVAIDFEDRYIKFLFGGEIIQHTFKVPGNPILEVRGGGLLVFGQDQDSYGGGYINIQSLCATLADVRIYDYVLNDDELVAFSDCSSDPASASSPIVSFSDIKRDFEAMNVEIGQVLSDDYCNPQRSDVLIFPEFRSFKEAKHLCQISGGELMVPRSMEETWKLFSKTVSYLNFCNSGSMTSFWLGVKGNVTTQSWEHYVTGSELNFTNFVQQKAPIEEPNICVGFAGNNNTNANQHGGWYSVSCKLRRCPICLLDEVVLLKARGLCKDSLFDRQYFLTNDNGLITFTGVYYSMITRHLPSNNTDGLDYGFWLLRRLDKPSVRAKFRLDSPSHYPLGRHLWIVEDDVCGNSTVSIIITACKEQQFSCSDGTCVELRQRCDMELDCPDDSDEMGCEFLTLAPSYNSDNPPPRQDITKPVQVEIHIDIYAIRKIDVANFQFTCEIEVTMEWFDSRLRFRHLNNATELNSLTGLEQQPWRPKLEFLGDRNTASDVQERWTTLSVRRYTMPLDDNDEEEFESKSWLLTLFSPWENIHAP</sequence>
<dbReference type="Pfam" id="PF00057">
    <property type="entry name" value="Ldl_recept_a"/>
    <property type="match status" value="1"/>
</dbReference>
<dbReference type="Pfam" id="PF02931">
    <property type="entry name" value="Neur_chan_LBD"/>
    <property type="match status" value="1"/>
</dbReference>
<dbReference type="Gene3D" id="2.70.170.10">
    <property type="entry name" value="Neurotransmitter-gated ion-channel ligand-binding domain"/>
    <property type="match status" value="1"/>
</dbReference>
<dbReference type="SUPFAM" id="SSF63712">
    <property type="entry name" value="Nicotinic receptor ligand binding domain-like"/>
    <property type="match status" value="1"/>
</dbReference>
<dbReference type="GO" id="GO:0016020">
    <property type="term" value="C:membrane"/>
    <property type="evidence" value="ECO:0007669"/>
    <property type="project" value="InterPro"/>
</dbReference>
<dbReference type="OrthoDB" id="19606at2759"/>
<evidence type="ECO:0000256" key="1">
    <source>
        <dbReference type="ARBA" id="ARBA00001913"/>
    </source>
</evidence>
<comment type="cofactor">
    <cofactor evidence="1">
        <name>Ca(2+)</name>
        <dbReference type="ChEBI" id="CHEBI:29108"/>
    </cofactor>
</comment>
<dbReference type="Proteomes" id="UP000283509">
    <property type="component" value="Unassembled WGS sequence"/>
</dbReference>
<name>A0A3R7QKQ3_PENVA</name>
<dbReference type="PANTHER" id="PTHR19277">
    <property type="entry name" value="PENTRAXIN"/>
    <property type="match status" value="1"/>
</dbReference>
<evidence type="ECO:0000313" key="10">
    <source>
        <dbReference type="EMBL" id="ROT81926.1"/>
    </source>
</evidence>
<dbReference type="EMBL" id="QCYY01000904">
    <property type="protein sequence ID" value="ROT81926.1"/>
    <property type="molecule type" value="Genomic_DNA"/>
</dbReference>
<evidence type="ECO:0000259" key="8">
    <source>
        <dbReference type="PROSITE" id="PS50041"/>
    </source>
</evidence>
<evidence type="ECO:0000256" key="5">
    <source>
        <dbReference type="ARBA" id="ARBA00023180"/>
    </source>
</evidence>
<dbReference type="SMART" id="SM00192">
    <property type="entry name" value="LDLa"/>
    <property type="match status" value="1"/>
</dbReference>
<dbReference type="InterPro" id="IPR006202">
    <property type="entry name" value="Neur_chan_lig-bd"/>
</dbReference>
<proteinExistence type="predicted"/>
<dbReference type="InterPro" id="IPR016187">
    <property type="entry name" value="CTDL_fold"/>
</dbReference>
<dbReference type="InterPro" id="IPR002172">
    <property type="entry name" value="LDrepeatLR_classA_rpt"/>
</dbReference>
<dbReference type="SUPFAM" id="SSF56436">
    <property type="entry name" value="C-type lectin-like"/>
    <property type="match status" value="1"/>
</dbReference>
<dbReference type="Gene3D" id="4.10.400.10">
    <property type="entry name" value="Low-density Lipoprotein Receptor"/>
    <property type="match status" value="1"/>
</dbReference>
<dbReference type="InterPro" id="IPR013320">
    <property type="entry name" value="ConA-like_dom_sf"/>
</dbReference>
<feature type="domain" description="Pentraxin (PTX)" evidence="9">
    <location>
        <begin position="102"/>
        <end position="313"/>
    </location>
</feature>
<feature type="domain" description="C-type lectin" evidence="8">
    <location>
        <begin position="331"/>
        <end position="449"/>
    </location>
</feature>
<dbReference type="SMART" id="SM00159">
    <property type="entry name" value="PTX"/>
    <property type="match status" value="1"/>
</dbReference>
<dbReference type="PROSITE" id="PS51828">
    <property type="entry name" value="PTX_2"/>
    <property type="match status" value="1"/>
</dbReference>
<dbReference type="PANTHER" id="PTHR19277:SF125">
    <property type="entry name" value="B6"/>
    <property type="match status" value="1"/>
</dbReference>
<keyword evidence="5" id="KW-0325">Glycoprotein</keyword>
<dbReference type="Gene3D" id="2.60.120.200">
    <property type="match status" value="1"/>
</dbReference>
<gene>
    <name evidence="10" type="ORF">C7M84_024913</name>
</gene>
<keyword evidence="2" id="KW-0479">Metal-binding</keyword>
<reference evidence="10 11" key="1">
    <citation type="submission" date="2018-04" db="EMBL/GenBank/DDBJ databases">
        <authorList>
            <person name="Zhang X."/>
            <person name="Yuan J."/>
            <person name="Li F."/>
            <person name="Xiang J."/>
        </authorList>
    </citation>
    <scope>NUCLEOTIDE SEQUENCE [LARGE SCALE GENOMIC DNA]</scope>
    <source>
        <tissue evidence="10">Muscle</tissue>
    </source>
</reference>
<evidence type="ECO:0000256" key="4">
    <source>
        <dbReference type="ARBA" id="ARBA00023157"/>
    </source>
</evidence>
<dbReference type="PROSITE" id="PS01209">
    <property type="entry name" value="LDLRA_1"/>
    <property type="match status" value="1"/>
</dbReference>
<evidence type="ECO:0000313" key="11">
    <source>
        <dbReference type="Proteomes" id="UP000283509"/>
    </source>
</evidence>
<dbReference type="SUPFAM" id="SSF49899">
    <property type="entry name" value="Concanavalin A-like lectins/glucanases"/>
    <property type="match status" value="1"/>
</dbReference>
<dbReference type="Pfam" id="PF00354">
    <property type="entry name" value="Pentaxin"/>
    <property type="match status" value="1"/>
</dbReference>
<dbReference type="GO" id="GO:0005230">
    <property type="term" value="F:extracellular ligand-gated monoatomic ion channel activity"/>
    <property type="evidence" value="ECO:0007669"/>
    <property type="project" value="InterPro"/>
</dbReference>
<dbReference type="Pfam" id="PF00059">
    <property type="entry name" value="Lectin_C"/>
    <property type="match status" value="1"/>
</dbReference>
<feature type="disulfide bond" evidence="6">
    <location>
        <begin position="574"/>
        <end position="589"/>
    </location>
</feature>
<comment type="caution">
    <text evidence="7">Lacks conserved residue(s) required for the propagation of feature annotation.</text>
</comment>
<organism evidence="10 11">
    <name type="scientific">Penaeus vannamei</name>
    <name type="common">Whiteleg shrimp</name>
    <name type="synonym">Litopenaeus vannamei</name>
    <dbReference type="NCBI Taxonomy" id="6689"/>
    <lineage>
        <taxon>Eukaryota</taxon>
        <taxon>Metazoa</taxon>
        <taxon>Ecdysozoa</taxon>
        <taxon>Arthropoda</taxon>
        <taxon>Crustacea</taxon>
        <taxon>Multicrustacea</taxon>
        <taxon>Malacostraca</taxon>
        <taxon>Eumalacostraca</taxon>
        <taxon>Eucarida</taxon>
        <taxon>Decapoda</taxon>
        <taxon>Dendrobranchiata</taxon>
        <taxon>Penaeoidea</taxon>
        <taxon>Penaeidae</taxon>
        <taxon>Penaeus</taxon>
    </lineage>
</organism>